<dbReference type="Proteomes" id="UP000199544">
    <property type="component" value="Unassembled WGS sequence"/>
</dbReference>
<name>A0A1G9YFN9_9BACL</name>
<keyword evidence="3" id="KW-1185">Reference proteome</keyword>
<keyword evidence="1" id="KW-0472">Membrane</keyword>
<evidence type="ECO:0008006" key="4">
    <source>
        <dbReference type="Google" id="ProtNLM"/>
    </source>
</evidence>
<dbReference type="InterPro" id="IPR012334">
    <property type="entry name" value="Pectin_lyas_fold"/>
</dbReference>
<reference evidence="3" key="1">
    <citation type="submission" date="2016-10" db="EMBL/GenBank/DDBJ databases">
        <authorList>
            <person name="Varghese N."/>
            <person name="Submissions S."/>
        </authorList>
    </citation>
    <scope>NUCLEOTIDE SEQUENCE [LARGE SCALE GENOMIC DNA]</scope>
    <source>
        <strain evidence="3">CGMCC 1.6854</strain>
    </source>
</reference>
<accession>A0A1G9YFN9</accession>
<evidence type="ECO:0000313" key="2">
    <source>
        <dbReference type="EMBL" id="SDN07832.1"/>
    </source>
</evidence>
<evidence type="ECO:0000256" key="1">
    <source>
        <dbReference type="SAM" id="Phobius"/>
    </source>
</evidence>
<dbReference type="RefSeq" id="WP_090236172.1">
    <property type="nucleotide sequence ID" value="NZ_FNHW01000001.1"/>
</dbReference>
<proteinExistence type="predicted"/>
<organism evidence="2 3">
    <name type="scientific">Fictibacillus solisalsi</name>
    <dbReference type="NCBI Taxonomy" id="459525"/>
    <lineage>
        <taxon>Bacteria</taxon>
        <taxon>Bacillati</taxon>
        <taxon>Bacillota</taxon>
        <taxon>Bacilli</taxon>
        <taxon>Bacillales</taxon>
        <taxon>Fictibacillaceae</taxon>
        <taxon>Fictibacillus</taxon>
    </lineage>
</organism>
<sequence>MHKRKKWIYFFFGLGLLVTFLYYHSDKSTTDYINAEKYGANGDDLKDDTMAIQQAINESYSSEIGKVRLTGNKQYVLTSGLNVKRGVELELGQNTKILVNGNFRAFSLHKNSSITNGIIEVTDKHFHAEVIYLDGKEQFWSDTRTRVRNLTIVNSSGGHDGTGIKLFAGGANHYISFVNFEDISISGFQKGLEINVRKPNKNAAWINGNRFTHFTFDDCIRCIVINSSRSIPNESSGNQFSGLQVQITKQTEQILSVNGTHNIFEGMIWDTSLLKDASTLIDLHPHAFQTELNFNIDKKFVRDRGVENKF</sequence>
<keyword evidence="1" id="KW-1133">Transmembrane helix</keyword>
<dbReference type="AlphaFoldDB" id="A0A1G9YFN9"/>
<dbReference type="EMBL" id="FNHW01000001">
    <property type="protein sequence ID" value="SDN07832.1"/>
    <property type="molecule type" value="Genomic_DNA"/>
</dbReference>
<dbReference type="STRING" id="459525.SAMN04488137_3398"/>
<keyword evidence="1" id="KW-0812">Transmembrane</keyword>
<dbReference type="InterPro" id="IPR011050">
    <property type="entry name" value="Pectin_lyase_fold/virulence"/>
</dbReference>
<dbReference type="Gene3D" id="2.160.20.10">
    <property type="entry name" value="Single-stranded right-handed beta-helix, Pectin lyase-like"/>
    <property type="match status" value="1"/>
</dbReference>
<dbReference type="OrthoDB" id="2784402at2"/>
<protein>
    <recommendedName>
        <fullName evidence="4">Pectate lyase superfamily protein</fullName>
    </recommendedName>
</protein>
<evidence type="ECO:0000313" key="3">
    <source>
        <dbReference type="Proteomes" id="UP000199544"/>
    </source>
</evidence>
<gene>
    <name evidence="2" type="ORF">SAMN04488137_3398</name>
</gene>
<dbReference type="SUPFAM" id="SSF51126">
    <property type="entry name" value="Pectin lyase-like"/>
    <property type="match status" value="1"/>
</dbReference>
<feature type="transmembrane region" description="Helical" evidence="1">
    <location>
        <begin position="7"/>
        <end position="24"/>
    </location>
</feature>